<feature type="compositionally biased region" description="Basic and acidic residues" evidence="2">
    <location>
        <begin position="317"/>
        <end position="340"/>
    </location>
</feature>
<evidence type="ECO:0000259" key="3">
    <source>
        <dbReference type="PROSITE" id="PS50158"/>
    </source>
</evidence>
<dbReference type="GO" id="GO:0008270">
    <property type="term" value="F:zinc ion binding"/>
    <property type="evidence" value="ECO:0007669"/>
    <property type="project" value="UniProtKB-KW"/>
</dbReference>
<keyword evidence="1" id="KW-0862">Zinc</keyword>
<dbReference type="SUPFAM" id="SSF56672">
    <property type="entry name" value="DNA/RNA polymerases"/>
    <property type="match status" value="1"/>
</dbReference>
<feature type="region of interest" description="Disordered" evidence="2">
    <location>
        <begin position="433"/>
        <end position="478"/>
    </location>
</feature>
<name>Q8S5Q3_ORYSJ</name>
<accession>Q8S5Q3</accession>
<feature type="compositionally biased region" description="Acidic residues" evidence="2">
    <location>
        <begin position="296"/>
        <end position="316"/>
    </location>
</feature>
<dbReference type="InterPro" id="IPR036875">
    <property type="entry name" value="Znf_CCHC_sf"/>
</dbReference>
<evidence type="ECO:0000256" key="1">
    <source>
        <dbReference type="PROSITE-ProRule" id="PRU00047"/>
    </source>
</evidence>
<dbReference type="InterPro" id="IPR043502">
    <property type="entry name" value="DNA/RNA_pol_sf"/>
</dbReference>
<feature type="domain" description="Reverse transcriptase" evidence="4">
    <location>
        <begin position="1001"/>
        <end position="1228"/>
    </location>
</feature>
<dbReference type="Pfam" id="PF14529">
    <property type="entry name" value="Exo_endo_phos_2"/>
    <property type="match status" value="1"/>
</dbReference>
<dbReference type="AlphaFoldDB" id="Q8S5Q3"/>
<reference evidence="6" key="2">
    <citation type="journal article" date="2008" name="Nucleic Acids Res.">
        <title>The rice annotation project database (RAP-DB): 2008 update.</title>
        <authorList>
            <consortium name="The rice annotation project (RAP)"/>
        </authorList>
    </citation>
    <scope>GENOME REANNOTATION</scope>
    <source>
        <strain evidence="6">cv. Nipponbare</strain>
    </source>
</reference>
<keyword evidence="5" id="KW-0548">Nucleotidyltransferase</keyword>
<feature type="domain" description="CCHC-type" evidence="3">
    <location>
        <begin position="73"/>
        <end position="87"/>
    </location>
</feature>
<dbReference type="InterPro" id="IPR005135">
    <property type="entry name" value="Endo/exonuclease/phosphatase"/>
</dbReference>
<dbReference type="SUPFAM" id="SSF57756">
    <property type="entry name" value="Retrovirus zinc finger-like domains"/>
    <property type="match status" value="1"/>
</dbReference>
<gene>
    <name evidence="5" type="primary">OSJNBb0058B20.10</name>
</gene>
<feature type="compositionally biased region" description="Basic and acidic residues" evidence="2">
    <location>
        <begin position="9"/>
        <end position="20"/>
    </location>
</feature>
<dbReference type="PANTHER" id="PTHR33170">
    <property type="entry name" value="DUF4283 DOMAIN-CONTAINING PROTEIN-RELATED"/>
    <property type="match status" value="1"/>
</dbReference>
<dbReference type="PANTHER" id="PTHR33170:SF2">
    <property type="entry name" value="OS12G0531500 PROTEIN"/>
    <property type="match status" value="1"/>
</dbReference>
<organism evidence="5 6">
    <name type="scientific">Oryza sativa subsp. japonica</name>
    <name type="common">Rice</name>
    <dbReference type="NCBI Taxonomy" id="39947"/>
    <lineage>
        <taxon>Eukaryota</taxon>
        <taxon>Viridiplantae</taxon>
        <taxon>Streptophyta</taxon>
        <taxon>Embryophyta</taxon>
        <taxon>Tracheophyta</taxon>
        <taxon>Spermatophyta</taxon>
        <taxon>Magnoliopsida</taxon>
        <taxon>Liliopsida</taxon>
        <taxon>Poales</taxon>
        <taxon>Poaceae</taxon>
        <taxon>BOP clade</taxon>
        <taxon>Oryzoideae</taxon>
        <taxon>Oryzeae</taxon>
        <taxon>Oryzinae</taxon>
        <taxon>Oryza</taxon>
        <taxon>Oryza sativa</taxon>
    </lineage>
</organism>
<dbReference type="CDD" id="cd01650">
    <property type="entry name" value="RT_nLTR_like"/>
    <property type="match status" value="1"/>
</dbReference>
<dbReference type="GO" id="GO:0003964">
    <property type="term" value="F:RNA-directed DNA polymerase activity"/>
    <property type="evidence" value="ECO:0007669"/>
    <property type="project" value="UniProtKB-KW"/>
</dbReference>
<feature type="region of interest" description="Disordered" evidence="2">
    <location>
        <begin position="289"/>
        <end position="358"/>
    </location>
</feature>
<sequence>MEQGGGDWGIRDVREEEGLRRPLPNQPRVNPNVKPQGRQAAEMERGAGTMKIKCFKCGREGHHQANYTNPPLCYSCHNTGHIASHCPLISAKRCVKLCGFGIPGQGFYSLQVEISDAEVARAPVRGILTVIQGEASVSKVLAELKHLFVGLTWDWKIKQLNAKEFLKKFPSYEVRSQISTCKSFDFETSQIKASVVETGITEEAVDELVAVWVKIYGIPKMARSEDYIKSIVELVGEFEAVEVASIRRDGPVRVRVACKDPRELYFSIHLYINKVGYMIRWEPKGYLPYENRQNPPDDDDKDDKDDEGLEDDMNLDDEFKNHDISRGRPLKGEGSQHESRAGAFSAPPTYKGKVSSEQGGSIKMIASKKTSLLKHPDLFESCTSLVIWGDKKQEMIAEQESQELEAPELSQNETRPEFSTLLEFDEDLERCQIPTDSDIERLREEEDREEEDSFQEVSNRKKGKAKRTEPAVTSRMSLRHRELAVVPIPKRAKILTQRKNLEQPDSVELKKIDVAANIDLGSNPVEIDNNIETLKAKELVQAKLAELNWKNQLEKQKPQAGDVSVPAKVIESEDVSSIKELETDLRVEKDGISPEPNKRETHAGAFFLSNVIKLNYDNSCWEIMVIYGPVDNNLKQAFLDELNWHILYRSHHVVIGGDFNLYRFASEKSNTNTNSRNMDMFNSFIANLDLREIYRSGPKFTWTNKQDSLVQEVLDRILVTTDWDDMYPTALLSSILRVGSDHIPLLLDTCEGIIVKSKYFKFESAWLAEESFKELVIQRLLPRDNSYILEFWNKKQSSLRRFLVGWGKNNRSKKLREKRTLQCKIEELDKKALTEELTSDEWNQRYSWENDLEHIYEMEELYWHKRCGEQWILEGDRNTEFFHRVANGRKRKCHITSLMDGETELTSKSEIREHIVEYYKTLFRDVPTANIHLSQGVWTNHLNLSDASKENLTRPFVMAELDKVINEAKLNTAPGPDGFSIPFYRAFWPQVKNDLFEMLLMLHNEDLDLKRLNFGVISLIPKNNNPTDIKQFRPICVLNDCFKFLSKVVTNRLTEVADEVVSQTQTAFIPGRFILEGCVIIHEVLHELKSKNSEGIILKIDFEKAYDKVNWEFLIEVMERKNFPKKWISWIKSCVMGGRVCININGERTDFFRTFRGLRQGDPLSPLLFNLVSDALAAMFDSAKAAGVLCGLVPNIFPGGITHLQYADDTVLFVANDVNQIVATKFIL</sequence>
<dbReference type="Gene3D" id="4.10.60.10">
    <property type="entry name" value="Zinc finger, CCHC-type"/>
    <property type="match status" value="1"/>
</dbReference>
<protein>
    <submittedName>
        <fullName evidence="5">Non-LTR retroelement reverse transcriptase</fullName>
    </submittedName>
</protein>
<dbReference type="PROSITE" id="PS50158">
    <property type="entry name" value="ZF_CCHC"/>
    <property type="match status" value="1"/>
</dbReference>
<evidence type="ECO:0000313" key="5">
    <source>
        <dbReference type="EMBL" id="AAM01128.1"/>
    </source>
</evidence>
<dbReference type="InterPro" id="IPR001878">
    <property type="entry name" value="Znf_CCHC"/>
</dbReference>
<dbReference type="InterPro" id="IPR036691">
    <property type="entry name" value="Endo/exonu/phosph_ase_sf"/>
</dbReference>
<dbReference type="EMBL" id="AC108884">
    <property type="protein sequence ID" value="AAM01128.1"/>
    <property type="molecule type" value="Genomic_DNA"/>
</dbReference>
<evidence type="ECO:0000259" key="4">
    <source>
        <dbReference type="PROSITE" id="PS50878"/>
    </source>
</evidence>
<dbReference type="Pfam" id="PF00078">
    <property type="entry name" value="RVT_1"/>
    <property type="match status" value="1"/>
</dbReference>
<reference evidence="6" key="1">
    <citation type="journal article" date="2005" name="Nature">
        <title>The map-based sequence of the rice genome.</title>
        <authorList>
            <consortium name="International rice genome sequencing project (IRGSP)"/>
            <person name="Matsumoto T."/>
            <person name="Wu J."/>
            <person name="Kanamori H."/>
            <person name="Katayose Y."/>
            <person name="Fujisawa M."/>
            <person name="Namiki N."/>
            <person name="Mizuno H."/>
            <person name="Yamamoto K."/>
            <person name="Antonio B.A."/>
            <person name="Baba T."/>
            <person name="Sakata K."/>
            <person name="Nagamura Y."/>
            <person name="Aoki H."/>
            <person name="Arikawa K."/>
            <person name="Arita K."/>
            <person name="Bito T."/>
            <person name="Chiden Y."/>
            <person name="Fujitsuka N."/>
            <person name="Fukunaka R."/>
            <person name="Hamada M."/>
            <person name="Harada C."/>
            <person name="Hayashi A."/>
            <person name="Hijishita S."/>
            <person name="Honda M."/>
            <person name="Hosokawa S."/>
            <person name="Ichikawa Y."/>
            <person name="Idonuma A."/>
            <person name="Iijima M."/>
            <person name="Ikeda M."/>
            <person name="Ikeno M."/>
            <person name="Ito K."/>
            <person name="Ito S."/>
            <person name="Ito T."/>
            <person name="Ito Y."/>
            <person name="Ito Y."/>
            <person name="Iwabuchi A."/>
            <person name="Kamiya K."/>
            <person name="Karasawa W."/>
            <person name="Kurita K."/>
            <person name="Katagiri S."/>
            <person name="Kikuta A."/>
            <person name="Kobayashi H."/>
            <person name="Kobayashi N."/>
            <person name="Machita K."/>
            <person name="Maehara T."/>
            <person name="Masukawa M."/>
            <person name="Mizubayashi T."/>
            <person name="Mukai Y."/>
            <person name="Nagasaki H."/>
            <person name="Nagata Y."/>
            <person name="Naito S."/>
            <person name="Nakashima M."/>
            <person name="Nakama Y."/>
            <person name="Nakamichi Y."/>
            <person name="Nakamura M."/>
            <person name="Meguro A."/>
            <person name="Negishi M."/>
            <person name="Ohta I."/>
            <person name="Ohta T."/>
            <person name="Okamoto M."/>
            <person name="Ono N."/>
            <person name="Saji S."/>
            <person name="Sakaguchi M."/>
            <person name="Sakai K."/>
            <person name="Shibata M."/>
            <person name="Shimokawa T."/>
            <person name="Song J."/>
            <person name="Takazaki Y."/>
            <person name="Terasawa K."/>
            <person name="Tsugane M."/>
            <person name="Tsuji K."/>
            <person name="Ueda S."/>
            <person name="Waki K."/>
            <person name="Yamagata H."/>
            <person name="Yamamoto M."/>
            <person name="Yamamoto S."/>
            <person name="Yamane H."/>
            <person name="Yoshiki S."/>
            <person name="Yoshihara R."/>
            <person name="Yukawa K."/>
            <person name="Zhong H."/>
            <person name="Yano M."/>
            <person name="Yuan Q."/>
            <person name="Ouyang S."/>
            <person name="Liu J."/>
            <person name="Jones K.M."/>
            <person name="Gansberger K."/>
            <person name="Moffat K."/>
            <person name="Hill J."/>
            <person name="Bera J."/>
            <person name="Fadrosh D."/>
            <person name="Jin S."/>
            <person name="Johri S."/>
            <person name="Kim M."/>
            <person name="Overton L."/>
            <person name="Reardon M."/>
            <person name="Tsitrin T."/>
            <person name="Vuong H."/>
            <person name="Weaver B."/>
            <person name="Ciecko A."/>
            <person name="Tallon L."/>
            <person name="Jackson J."/>
            <person name="Pai G."/>
            <person name="Aken S.V."/>
            <person name="Utterback T."/>
            <person name="Reidmuller S."/>
            <person name="Feldblyum T."/>
            <person name="Hsiao J."/>
            <person name="Zismann V."/>
            <person name="Iobst S."/>
            <person name="de Vazeille A.R."/>
            <person name="Buell C.R."/>
            <person name="Ying K."/>
            <person name="Li Y."/>
            <person name="Lu T."/>
            <person name="Huang Y."/>
            <person name="Zhao Q."/>
            <person name="Feng Q."/>
            <person name="Zhang L."/>
            <person name="Zhu J."/>
            <person name="Weng Q."/>
            <person name="Mu J."/>
            <person name="Lu Y."/>
            <person name="Fan D."/>
            <person name="Liu Y."/>
            <person name="Guan J."/>
            <person name="Zhang Y."/>
            <person name="Yu S."/>
            <person name="Liu X."/>
            <person name="Zhang Y."/>
            <person name="Hong G."/>
            <person name="Han B."/>
            <person name="Choisne N."/>
            <person name="Demange N."/>
            <person name="Orjeda G."/>
            <person name="Samain S."/>
            <person name="Cattolico L."/>
            <person name="Pelletier E."/>
            <person name="Couloux A."/>
            <person name="Segurens B."/>
            <person name="Wincker P."/>
            <person name="D'Hont A."/>
            <person name="Scarpelli C."/>
            <person name="Weissenbach J."/>
            <person name="Salanoubat M."/>
            <person name="Quetier F."/>
            <person name="Yu Y."/>
            <person name="Kim H.R."/>
            <person name="Rambo T."/>
            <person name="Currie J."/>
            <person name="Collura K."/>
            <person name="Luo M."/>
            <person name="Yang T."/>
            <person name="Ammiraju J.S.S."/>
            <person name="Engler F."/>
            <person name="Soderlund C."/>
            <person name="Wing R.A."/>
            <person name="Palmer L.E."/>
            <person name="de la Bastide M."/>
            <person name="Spiegel L."/>
            <person name="Nascimento L."/>
            <person name="Zutavern T."/>
            <person name="O'Shaughnessy A."/>
            <person name="Dike S."/>
            <person name="Dedhia N."/>
            <person name="Preston R."/>
            <person name="Balija V."/>
            <person name="McCombie W.R."/>
            <person name="Chow T."/>
            <person name="Chen H."/>
            <person name="Chung M."/>
            <person name="Chen C."/>
            <person name="Shaw J."/>
            <person name="Wu H."/>
            <person name="Hsiao K."/>
            <person name="Chao Y."/>
            <person name="Chu M."/>
            <person name="Cheng C."/>
            <person name="Hour A."/>
            <person name="Lee P."/>
            <person name="Lin S."/>
            <person name="Lin Y."/>
            <person name="Liou J."/>
            <person name="Liu S."/>
            <person name="Hsing Y."/>
            <person name="Raghuvanshi S."/>
            <person name="Mohanty A."/>
            <person name="Bharti A.K."/>
            <person name="Gaur A."/>
            <person name="Gupta V."/>
            <person name="Kumar D."/>
            <person name="Ravi V."/>
            <person name="Vij S."/>
            <person name="Kapur A."/>
            <person name="Khurana P."/>
            <person name="Khurana P."/>
            <person name="Khurana J.P."/>
            <person name="Tyagi A.K."/>
            <person name="Gaikwad K."/>
            <person name="Singh A."/>
            <person name="Dalal V."/>
            <person name="Srivastava S."/>
            <person name="Dixit A."/>
            <person name="Pal A.K."/>
            <person name="Ghazi I.A."/>
            <person name="Yadav M."/>
            <person name="Pandit A."/>
            <person name="Bhargava A."/>
            <person name="Sureshbabu K."/>
            <person name="Batra K."/>
            <person name="Sharma T.R."/>
            <person name="Mohapatra T."/>
            <person name="Singh N.K."/>
            <person name="Messing J."/>
            <person name="Nelson A.B."/>
            <person name="Fuks G."/>
            <person name="Kavchok S."/>
            <person name="Keizer G."/>
            <person name="Linton E."/>
            <person name="Llaca V."/>
            <person name="Song R."/>
            <person name="Tanyolac B."/>
            <person name="Young S."/>
            <person name="Ho-Il K."/>
            <person name="Hahn J.H."/>
            <person name="Sangsakoo G."/>
            <person name="Vanavichit A."/>
            <person name="de Mattos Luiz.A.T."/>
            <person name="Zimmer P.D."/>
            <person name="Malone G."/>
            <person name="Dellagostin O."/>
            <person name="de Oliveira A.C."/>
            <person name="Bevan M."/>
            <person name="Bancroft I."/>
            <person name="Minx P."/>
            <person name="Cordum H."/>
            <person name="Wilson R."/>
            <person name="Cheng Z."/>
            <person name="Jin W."/>
            <person name="Jiang J."/>
            <person name="Leong S.A."/>
            <person name="Iwama H."/>
            <person name="Gojobori T."/>
            <person name="Itoh T."/>
            <person name="Niimura Y."/>
            <person name="Fujii Y."/>
            <person name="Habara T."/>
            <person name="Sakai H."/>
            <person name="Sato Y."/>
            <person name="Wilson G."/>
            <person name="Kumar K."/>
            <person name="McCouch S."/>
            <person name="Juretic N."/>
            <person name="Hoen D."/>
            <person name="Wright S."/>
            <person name="Bruskiewich R."/>
            <person name="Bureau T."/>
            <person name="Miyao A."/>
            <person name="Hirochika H."/>
            <person name="Nishikawa T."/>
            <person name="Kadowaki K."/>
            <person name="Sugiura M."/>
            <person name="Burr B."/>
            <person name="Sasaki T."/>
        </authorList>
    </citation>
    <scope>NUCLEOTIDE SEQUENCE [LARGE SCALE GENOMIC DNA]</scope>
    <source>
        <strain evidence="6">cv. Nipponbare</strain>
    </source>
</reference>
<dbReference type="SUPFAM" id="SSF56219">
    <property type="entry name" value="DNase I-like"/>
    <property type="match status" value="1"/>
</dbReference>
<keyword evidence="5" id="KW-0695">RNA-directed DNA polymerase</keyword>
<dbReference type="SMART" id="SM00343">
    <property type="entry name" value="ZnF_C2HC"/>
    <property type="match status" value="2"/>
</dbReference>
<proteinExistence type="predicted"/>
<dbReference type="PROSITE" id="PS50878">
    <property type="entry name" value="RT_POL"/>
    <property type="match status" value="1"/>
</dbReference>
<keyword evidence="1" id="KW-0479">Metal-binding</keyword>
<keyword evidence="1" id="KW-0863">Zinc-finger</keyword>
<dbReference type="InterPro" id="IPR000477">
    <property type="entry name" value="RT_dom"/>
</dbReference>
<dbReference type="Proteomes" id="UP000000763">
    <property type="component" value="Chromosome 10"/>
</dbReference>
<dbReference type="Gene3D" id="3.60.10.10">
    <property type="entry name" value="Endonuclease/exonuclease/phosphatase"/>
    <property type="match status" value="1"/>
</dbReference>
<feature type="region of interest" description="Disordered" evidence="2">
    <location>
        <begin position="1"/>
        <end position="40"/>
    </location>
</feature>
<keyword evidence="5" id="KW-0808">Transferase</keyword>
<evidence type="ECO:0000313" key="6">
    <source>
        <dbReference type="Proteomes" id="UP000000763"/>
    </source>
</evidence>
<dbReference type="GO" id="GO:0003676">
    <property type="term" value="F:nucleic acid binding"/>
    <property type="evidence" value="ECO:0007669"/>
    <property type="project" value="InterPro"/>
</dbReference>
<evidence type="ECO:0000256" key="2">
    <source>
        <dbReference type="SAM" id="MobiDB-lite"/>
    </source>
</evidence>